<keyword evidence="4" id="KW-0472">Membrane</keyword>
<comment type="cofactor">
    <cofactor evidence="1">
        <name>Mg(2+)</name>
        <dbReference type="ChEBI" id="CHEBI:18420"/>
    </cofactor>
</comment>
<dbReference type="GO" id="GO:0052621">
    <property type="term" value="F:diguanylate cyclase activity"/>
    <property type="evidence" value="ECO:0007669"/>
    <property type="project" value="UniProtKB-EC"/>
</dbReference>
<reference evidence="6 7" key="1">
    <citation type="submission" date="2019-02" db="EMBL/GenBank/DDBJ databases">
        <title>Shewanella sp. D4-2 isolated from Dokdo Island.</title>
        <authorList>
            <person name="Baek K."/>
        </authorList>
    </citation>
    <scope>NUCLEOTIDE SEQUENCE [LARGE SCALE GENOMIC DNA]</scope>
    <source>
        <strain evidence="6 7">D4-2</strain>
    </source>
</reference>
<feature type="transmembrane region" description="Helical" evidence="4">
    <location>
        <begin position="18"/>
        <end position="35"/>
    </location>
</feature>
<dbReference type="SMART" id="SM00267">
    <property type="entry name" value="GGDEF"/>
    <property type="match status" value="1"/>
</dbReference>
<feature type="transmembrane region" description="Helical" evidence="4">
    <location>
        <begin position="169"/>
        <end position="194"/>
    </location>
</feature>
<keyword evidence="4" id="KW-0812">Transmembrane</keyword>
<protein>
    <recommendedName>
        <fullName evidence="2">diguanylate cyclase</fullName>
        <ecNumber evidence="2">2.7.7.65</ecNumber>
    </recommendedName>
</protein>
<dbReference type="KEGG" id="smai:EXU30_08305"/>
<dbReference type="Gene3D" id="3.30.70.270">
    <property type="match status" value="1"/>
</dbReference>
<dbReference type="FunFam" id="3.30.70.270:FF:000001">
    <property type="entry name" value="Diguanylate cyclase domain protein"/>
    <property type="match status" value="1"/>
</dbReference>
<evidence type="ECO:0000256" key="3">
    <source>
        <dbReference type="ARBA" id="ARBA00034247"/>
    </source>
</evidence>
<evidence type="ECO:0000256" key="1">
    <source>
        <dbReference type="ARBA" id="ARBA00001946"/>
    </source>
</evidence>
<feature type="domain" description="GGDEF" evidence="5">
    <location>
        <begin position="235"/>
        <end position="368"/>
    </location>
</feature>
<name>A0A411PH53_9GAMM</name>
<dbReference type="AlphaFoldDB" id="A0A411PH53"/>
<feature type="transmembrane region" description="Helical" evidence="4">
    <location>
        <begin position="47"/>
        <end position="66"/>
    </location>
</feature>
<evidence type="ECO:0000313" key="6">
    <source>
        <dbReference type="EMBL" id="QBF82690.1"/>
    </source>
</evidence>
<dbReference type="Pfam" id="PF00990">
    <property type="entry name" value="GGDEF"/>
    <property type="match status" value="1"/>
</dbReference>
<dbReference type="CDD" id="cd01949">
    <property type="entry name" value="GGDEF"/>
    <property type="match status" value="1"/>
</dbReference>
<dbReference type="EMBL" id="CP036200">
    <property type="protein sequence ID" value="QBF82690.1"/>
    <property type="molecule type" value="Genomic_DNA"/>
</dbReference>
<dbReference type="SUPFAM" id="SSF55073">
    <property type="entry name" value="Nucleotide cyclase"/>
    <property type="match status" value="1"/>
</dbReference>
<dbReference type="PANTHER" id="PTHR45138:SF9">
    <property type="entry name" value="DIGUANYLATE CYCLASE DGCM-RELATED"/>
    <property type="match status" value="1"/>
</dbReference>
<comment type="catalytic activity">
    <reaction evidence="3">
        <text>2 GTP = 3',3'-c-di-GMP + 2 diphosphate</text>
        <dbReference type="Rhea" id="RHEA:24898"/>
        <dbReference type="ChEBI" id="CHEBI:33019"/>
        <dbReference type="ChEBI" id="CHEBI:37565"/>
        <dbReference type="ChEBI" id="CHEBI:58805"/>
        <dbReference type="EC" id="2.7.7.65"/>
    </reaction>
</comment>
<feature type="transmembrane region" description="Helical" evidence="4">
    <location>
        <begin position="78"/>
        <end position="95"/>
    </location>
</feature>
<gene>
    <name evidence="6" type="ORF">EXU30_08305</name>
</gene>
<evidence type="ECO:0000259" key="5">
    <source>
        <dbReference type="PROSITE" id="PS50887"/>
    </source>
</evidence>
<dbReference type="InterPro" id="IPR029787">
    <property type="entry name" value="Nucleotide_cyclase"/>
</dbReference>
<dbReference type="Proteomes" id="UP000291106">
    <property type="component" value="Chromosome"/>
</dbReference>
<dbReference type="EC" id="2.7.7.65" evidence="2"/>
<feature type="transmembrane region" description="Helical" evidence="4">
    <location>
        <begin position="107"/>
        <end position="124"/>
    </location>
</feature>
<dbReference type="PROSITE" id="PS50887">
    <property type="entry name" value="GGDEF"/>
    <property type="match status" value="1"/>
</dbReference>
<dbReference type="InterPro" id="IPR000160">
    <property type="entry name" value="GGDEF_dom"/>
</dbReference>
<evidence type="ECO:0000256" key="4">
    <source>
        <dbReference type="SAM" id="Phobius"/>
    </source>
</evidence>
<dbReference type="PANTHER" id="PTHR45138">
    <property type="entry name" value="REGULATORY COMPONENTS OF SENSORY TRANSDUCTION SYSTEM"/>
    <property type="match status" value="1"/>
</dbReference>
<keyword evidence="4" id="KW-1133">Transmembrane helix</keyword>
<evidence type="ECO:0000256" key="2">
    <source>
        <dbReference type="ARBA" id="ARBA00012528"/>
    </source>
</evidence>
<sequence>MLAVIFFMAWHSMGKQRFALFFFASFAISAVMWAINLAKPIFGQVSFYWSLVTSLSMIAVLLGTWGHKLRANTRLSPYVFIGLFIIGFSGTFYFSAIDRHAGLMMSWYLYVDVISLLLSSWIIYRHRVKPRPAEIGAAVIHLIFAICLAVAASIALAQGRQFDPELIALYSIVNFTALPAAYVGMSVFVLYMLASDLAEDMKSLAMTDPLTLCLNRRGFFEQAQQQIYQYHQRNQHVCLIYWDIDKFKSINDNYGHSAGDTVLITTTRRVQRHIKRHDLIGRLGGEEFVILIARAEYRDAVNVAERLRVLLAKRPVKSGKVKIPVTASFGVVDIPPSSPELENAINLADKAVYLAKEQGRNQVVFSQA</sequence>
<feature type="transmembrane region" description="Helical" evidence="4">
    <location>
        <begin position="136"/>
        <end position="157"/>
    </location>
</feature>
<dbReference type="NCBIfam" id="TIGR00254">
    <property type="entry name" value="GGDEF"/>
    <property type="match status" value="1"/>
</dbReference>
<evidence type="ECO:0000313" key="7">
    <source>
        <dbReference type="Proteomes" id="UP000291106"/>
    </source>
</evidence>
<dbReference type="InterPro" id="IPR050469">
    <property type="entry name" value="Diguanylate_Cyclase"/>
</dbReference>
<organism evidence="6 7">
    <name type="scientific">Shewanella maritima</name>
    <dbReference type="NCBI Taxonomy" id="2520507"/>
    <lineage>
        <taxon>Bacteria</taxon>
        <taxon>Pseudomonadati</taxon>
        <taxon>Pseudomonadota</taxon>
        <taxon>Gammaproteobacteria</taxon>
        <taxon>Alteromonadales</taxon>
        <taxon>Shewanellaceae</taxon>
        <taxon>Shewanella</taxon>
    </lineage>
</organism>
<dbReference type="InterPro" id="IPR043128">
    <property type="entry name" value="Rev_trsase/Diguanyl_cyclase"/>
</dbReference>
<dbReference type="OrthoDB" id="9812260at2"/>
<keyword evidence="7" id="KW-1185">Reference proteome</keyword>
<accession>A0A411PH53</accession>
<proteinExistence type="predicted"/>